<reference evidence="1 2" key="1">
    <citation type="submission" date="2016-01" db="EMBL/GenBank/DDBJ databases">
        <title>The new phylogeny of the genus Mycobacterium.</title>
        <authorList>
            <person name="Tarcisio F."/>
            <person name="Conor M."/>
            <person name="Antonella G."/>
            <person name="Elisabetta G."/>
            <person name="Giulia F.S."/>
            <person name="Sara T."/>
            <person name="Anna F."/>
            <person name="Clotilde B."/>
            <person name="Roberto B."/>
            <person name="Veronica D.S."/>
            <person name="Fabio R."/>
            <person name="Monica P."/>
            <person name="Olivier J."/>
            <person name="Enrico T."/>
            <person name="Nicola S."/>
        </authorList>
    </citation>
    <scope>NUCLEOTIDE SEQUENCE [LARGE SCALE GENOMIC DNA]</scope>
    <source>
        <strain evidence="1 2">DSM 43505</strain>
    </source>
</reference>
<organism evidence="1 2">
    <name type="scientific">Mycobacterium gastri</name>
    <dbReference type="NCBI Taxonomy" id="1777"/>
    <lineage>
        <taxon>Bacteria</taxon>
        <taxon>Bacillati</taxon>
        <taxon>Actinomycetota</taxon>
        <taxon>Actinomycetes</taxon>
        <taxon>Mycobacteriales</taxon>
        <taxon>Mycobacteriaceae</taxon>
        <taxon>Mycobacterium</taxon>
    </lineage>
</organism>
<protein>
    <submittedName>
        <fullName evidence="1">Uncharacterized protein</fullName>
    </submittedName>
</protein>
<dbReference type="STRING" id="1777.AWC07_19120"/>
<evidence type="ECO:0000313" key="1">
    <source>
        <dbReference type="EMBL" id="ORV59938.1"/>
    </source>
</evidence>
<dbReference type="EMBL" id="LQOX01000150">
    <property type="protein sequence ID" value="ORV59938.1"/>
    <property type="molecule type" value="Genomic_DNA"/>
</dbReference>
<name>A0A1X1UTB5_MYCGS</name>
<dbReference type="Proteomes" id="UP000193738">
    <property type="component" value="Unassembled WGS sequence"/>
</dbReference>
<dbReference type="AlphaFoldDB" id="A0A1X1UTB5"/>
<sequence>MALTSALFAAISTADFMSDVLLCRTHPALCSLVNMIFITMGGAVPTPAGDRGVVNHDATHDLEKKSHIPYMLSTIA</sequence>
<proteinExistence type="predicted"/>
<evidence type="ECO:0000313" key="2">
    <source>
        <dbReference type="Proteomes" id="UP000193738"/>
    </source>
</evidence>
<keyword evidence="2" id="KW-1185">Reference proteome</keyword>
<comment type="caution">
    <text evidence="1">The sequence shown here is derived from an EMBL/GenBank/DDBJ whole genome shotgun (WGS) entry which is preliminary data.</text>
</comment>
<gene>
    <name evidence="1" type="ORF">AWC07_19120</name>
</gene>
<accession>A0A1X1UTB5</accession>